<evidence type="ECO:0000313" key="4">
    <source>
        <dbReference type="Proteomes" id="UP001176521"/>
    </source>
</evidence>
<reference evidence="3" key="1">
    <citation type="journal article" date="2023" name="PhytoFront">
        <title>Draft Genome Resources of Seven Strains of Tilletia horrida, Causal Agent of Kernel Smut of Rice.</title>
        <authorList>
            <person name="Khanal S."/>
            <person name="Antony Babu S."/>
            <person name="Zhou X.G."/>
        </authorList>
    </citation>
    <scope>NUCLEOTIDE SEQUENCE</scope>
    <source>
        <strain evidence="3">TX3</strain>
    </source>
</reference>
<dbReference type="AlphaFoldDB" id="A0AAN6JP78"/>
<evidence type="ECO:0000313" key="3">
    <source>
        <dbReference type="EMBL" id="KAK0525204.1"/>
    </source>
</evidence>
<dbReference type="InterPro" id="IPR036164">
    <property type="entry name" value="bL21-like_sf"/>
</dbReference>
<dbReference type="GO" id="GO:0003735">
    <property type="term" value="F:structural constituent of ribosome"/>
    <property type="evidence" value="ECO:0007669"/>
    <property type="project" value="TreeGrafter"/>
</dbReference>
<dbReference type="GO" id="GO:0005762">
    <property type="term" value="C:mitochondrial large ribosomal subunit"/>
    <property type="evidence" value="ECO:0007669"/>
    <property type="project" value="TreeGrafter"/>
</dbReference>
<dbReference type="EMBL" id="JAPDMQ010000410">
    <property type="protein sequence ID" value="KAK0525204.1"/>
    <property type="molecule type" value="Genomic_DNA"/>
</dbReference>
<dbReference type="SUPFAM" id="SSF141091">
    <property type="entry name" value="L21p-like"/>
    <property type="match status" value="2"/>
</dbReference>
<evidence type="ECO:0000256" key="1">
    <source>
        <dbReference type="ARBA" id="ARBA00008563"/>
    </source>
</evidence>
<protein>
    <recommendedName>
        <fullName evidence="2">Large ribosomal subunit protein bL21m</fullName>
    </recommendedName>
</protein>
<sequence>MSMSLHRALAPLTRTSLQRAAAAAAAAAGQRAGACAVLAEQSGAIRLSSARGLSSSAAAATMPEAALASGSTPASSSPLPPAAGISGSGAAAAAAEPVSSTSQALSLLRTQPQHYVVASLVGRTFLLSLSDILTVPRLKDVRVGDVLELDRVHEVGSQDYTLRAQDPIAPRVRAAQYANTGVNPLEGANTTTKWTTRLIPAGLAFTGASLRPETVRVRCVVLEHTKGKMEYIVKKKRRKGYKKTIKHKQPYTRLRVEEIRLGDA</sequence>
<gene>
    <name evidence="3" type="ORF">OC842_005584</name>
</gene>
<dbReference type="PANTHER" id="PTHR21349:SF0">
    <property type="entry name" value="LARGE RIBOSOMAL SUBUNIT PROTEIN BL21M"/>
    <property type="match status" value="1"/>
</dbReference>
<organism evidence="3 4">
    <name type="scientific">Tilletia horrida</name>
    <dbReference type="NCBI Taxonomy" id="155126"/>
    <lineage>
        <taxon>Eukaryota</taxon>
        <taxon>Fungi</taxon>
        <taxon>Dikarya</taxon>
        <taxon>Basidiomycota</taxon>
        <taxon>Ustilaginomycotina</taxon>
        <taxon>Exobasidiomycetes</taxon>
        <taxon>Tilletiales</taxon>
        <taxon>Tilletiaceae</taxon>
        <taxon>Tilletia</taxon>
    </lineage>
</organism>
<evidence type="ECO:0000256" key="2">
    <source>
        <dbReference type="ARBA" id="ARBA00044129"/>
    </source>
</evidence>
<keyword evidence="4" id="KW-1185">Reference proteome</keyword>
<accession>A0AAN6JP78</accession>
<dbReference type="PANTHER" id="PTHR21349">
    <property type="entry name" value="50S RIBOSOMAL PROTEIN L21"/>
    <property type="match status" value="1"/>
</dbReference>
<comment type="similarity">
    <text evidence="1">Belongs to the bacterial ribosomal protein bL21 family.</text>
</comment>
<comment type="caution">
    <text evidence="3">The sequence shown here is derived from an EMBL/GenBank/DDBJ whole genome shotgun (WGS) entry which is preliminary data.</text>
</comment>
<proteinExistence type="inferred from homology"/>
<name>A0AAN6JP78_9BASI</name>
<dbReference type="Proteomes" id="UP001176521">
    <property type="component" value="Unassembled WGS sequence"/>
</dbReference>
<dbReference type="Pfam" id="PF00829">
    <property type="entry name" value="Ribosomal_L21p"/>
    <property type="match status" value="1"/>
</dbReference>
<dbReference type="InterPro" id="IPR028909">
    <property type="entry name" value="bL21-like"/>
</dbReference>